<evidence type="ECO:0000313" key="10">
    <source>
        <dbReference type="Proteomes" id="UP000807469"/>
    </source>
</evidence>
<keyword evidence="4" id="KW-0964">Secreted</keyword>
<keyword evidence="5 8" id="KW-0732">Signal</keyword>
<dbReference type="PROSITE" id="PS00956">
    <property type="entry name" value="HYDROPHOBIN"/>
    <property type="match status" value="1"/>
</dbReference>
<organism evidence="9 10">
    <name type="scientific">Pholiota conissans</name>
    <dbReference type="NCBI Taxonomy" id="109636"/>
    <lineage>
        <taxon>Eukaryota</taxon>
        <taxon>Fungi</taxon>
        <taxon>Dikarya</taxon>
        <taxon>Basidiomycota</taxon>
        <taxon>Agaricomycotina</taxon>
        <taxon>Agaricomycetes</taxon>
        <taxon>Agaricomycetidae</taxon>
        <taxon>Agaricales</taxon>
        <taxon>Agaricineae</taxon>
        <taxon>Strophariaceae</taxon>
        <taxon>Pholiota</taxon>
    </lineage>
</organism>
<dbReference type="InterPro" id="IPR019778">
    <property type="entry name" value="Class_I_Hydrophobin_CS"/>
</dbReference>
<dbReference type="Proteomes" id="UP000807469">
    <property type="component" value="Unassembled WGS sequence"/>
</dbReference>
<evidence type="ECO:0000313" key="9">
    <source>
        <dbReference type="EMBL" id="KAF9471134.1"/>
    </source>
</evidence>
<name>A0A9P5YM88_9AGAR</name>
<evidence type="ECO:0000256" key="3">
    <source>
        <dbReference type="ARBA" id="ARBA00022512"/>
    </source>
</evidence>
<dbReference type="CDD" id="cd23507">
    <property type="entry name" value="hydrophobin_I"/>
    <property type="match status" value="1"/>
</dbReference>
<evidence type="ECO:0000256" key="5">
    <source>
        <dbReference type="ARBA" id="ARBA00022729"/>
    </source>
</evidence>
<feature type="region of interest" description="Disordered" evidence="7">
    <location>
        <begin position="437"/>
        <end position="463"/>
    </location>
</feature>
<dbReference type="OrthoDB" id="4225815at2759"/>
<evidence type="ECO:0000256" key="1">
    <source>
        <dbReference type="ARBA" id="ARBA00004191"/>
    </source>
</evidence>
<evidence type="ECO:0000256" key="4">
    <source>
        <dbReference type="ARBA" id="ARBA00022525"/>
    </source>
</evidence>
<evidence type="ECO:0000256" key="2">
    <source>
        <dbReference type="ARBA" id="ARBA00010446"/>
    </source>
</evidence>
<dbReference type="GO" id="GO:0009277">
    <property type="term" value="C:fungal-type cell wall"/>
    <property type="evidence" value="ECO:0007669"/>
    <property type="project" value="InterPro"/>
</dbReference>
<keyword evidence="6" id="KW-1015">Disulfide bond</keyword>
<sequence>MFSKLALFTAIVSAAVFASAMENSCNTGEDTKGRRGATYHVPHSDIHGSPSLSGLDNPLCARPALSRIEGAHAHPPRQLTAHDRREHAPIGRIRNMAAVGRLTSARRFSSGTRAHTSTNDVFPWAAYPGASGGFGASGAARAMSSDFTRAGQASTSAHGPGAQQVCGMRKWRGERGVTLRVVCRMVGKGEDEGMEERAAADCKHAASSGDADGEQGGSCGGEATAMDAVSQSDAAGKSETLRGEGRVVAYHLKIQIHNIIHELTINLSVKSYTTFISRYKISEYPKFTVINASQWAETVATRIELRKVTTRGIPARAPPTADDGHANGHTLTTALTWREVGEEGEEQRATAGRRVDDVLLIPRPTTCHTCHVITSIHHREPPPAHPRLLVSLDPATPARPLILASAGISGIGCLDAPMPKRWSSHRFGSGAVKGGRKPLGYSLPRESEEAHNDDTTRTTDVHDGGGDVATMACVWVRLTESSAPGVSALLSLVGVDVGSITGQVGVKCSPITVIGTGSGSSCTAQPVCCENNSFNGVVALGCSPINAGLCRKFPKCLNIERAVLAAVNTKLCGPNLRGLDIPPDSTITTLCRANKDPLRK</sequence>
<gene>
    <name evidence="9" type="ORF">BDN70DRAFT_901583</name>
</gene>
<dbReference type="Pfam" id="PF01185">
    <property type="entry name" value="Hydrophobin"/>
    <property type="match status" value="1"/>
</dbReference>
<dbReference type="AlphaFoldDB" id="A0A9P5YM88"/>
<evidence type="ECO:0000256" key="7">
    <source>
        <dbReference type="SAM" id="MobiDB-lite"/>
    </source>
</evidence>
<feature type="compositionally biased region" description="Basic and acidic residues" evidence="7">
    <location>
        <begin position="445"/>
        <end position="463"/>
    </location>
</feature>
<keyword evidence="10" id="KW-1185">Reference proteome</keyword>
<evidence type="ECO:0000256" key="8">
    <source>
        <dbReference type="SAM" id="SignalP"/>
    </source>
</evidence>
<keyword evidence="3" id="KW-0134">Cell wall</keyword>
<protein>
    <submittedName>
        <fullName evidence="9">Hydrophobin-domain-containing protein</fullName>
    </submittedName>
</protein>
<dbReference type="GO" id="GO:0005199">
    <property type="term" value="F:structural constituent of cell wall"/>
    <property type="evidence" value="ECO:0007669"/>
    <property type="project" value="InterPro"/>
</dbReference>
<dbReference type="SMART" id="SM00075">
    <property type="entry name" value="HYDRO"/>
    <property type="match status" value="1"/>
</dbReference>
<dbReference type="InterPro" id="IPR001338">
    <property type="entry name" value="Class_I_Hydrophobin"/>
</dbReference>
<dbReference type="EMBL" id="MU155752">
    <property type="protein sequence ID" value="KAF9471134.1"/>
    <property type="molecule type" value="Genomic_DNA"/>
</dbReference>
<comment type="subcellular location">
    <subcellularLocation>
        <location evidence="1">Secreted</location>
        <location evidence="1">Cell wall</location>
    </subcellularLocation>
</comment>
<comment type="similarity">
    <text evidence="2">Belongs to the fungal hydrophobin family.</text>
</comment>
<reference evidence="9" key="1">
    <citation type="submission" date="2020-11" db="EMBL/GenBank/DDBJ databases">
        <authorList>
            <consortium name="DOE Joint Genome Institute"/>
            <person name="Ahrendt S."/>
            <person name="Riley R."/>
            <person name="Andreopoulos W."/>
            <person name="Labutti K."/>
            <person name="Pangilinan J."/>
            <person name="Ruiz-Duenas F.J."/>
            <person name="Barrasa J.M."/>
            <person name="Sanchez-Garcia M."/>
            <person name="Camarero S."/>
            <person name="Miyauchi S."/>
            <person name="Serrano A."/>
            <person name="Linde D."/>
            <person name="Babiker R."/>
            <person name="Drula E."/>
            <person name="Ayuso-Fernandez I."/>
            <person name="Pacheco R."/>
            <person name="Padilla G."/>
            <person name="Ferreira P."/>
            <person name="Barriuso J."/>
            <person name="Kellner H."/>
            <person name="Castanera R."/>
            <person name="Alfaro M."/>
            <person name="Ramirez L."/>
            <person name="Pisabarro A.G."/>
            <person name="Kuo A."/>
            <person name="Tritt A."/>
            <person name="Lipzen A."/>
            <person name="He G."/>
            <person name="Yan M."/>
            <person name="Ng V."/>
            <person name="Cullen D."/>
            <person name="Martin F."/>
            <person name="Rosso M.-N."/>
            <person name="Henrissat B."/>
            <person name="Hibbett D."/>
            <person name="Martinez A.T."/>
            <person name="Grigoriev I.V."/>
        </authorList>
    </citation>
    <scope>NUCLEOTIDE SEQUENCE</scope>
    <source>
        <strain evidence="9">CIRM-BRFM 674</strain>
    </source>
</reference>
<evidence type="ECO:0000256" key="6">
    <source>
        <dbReference type="ARBA" id="ARBA00023157"/>
    </source>
</evidence>
<comment type="caution">
    <text evidence="9">The sequence shown here is derived from an EMBL/GenBank/DDBJ whole genome shotgun (WGS) entry which is preliminary data.</text>
</comment>
<feature type="signal peptide" evidence="8">
    <location>
        <begin position="1"/>
        <end position="20"/>
    </location>
</feature>
<proteinExistence type="inferred from homology"/>
<feature type="chain" id="PRO_5040165106" evidence="8">
    <location>
        <begin position="21"/>
        <end position="600"/>
    </location>
</feature>
<accession>A0A9P5YM88</accession>